<dbReference type="CDD" id="cd24049">
    <property type="entry name" value="ASKHA_NBD_PilM"/>
    <property type="match status" value="1"/>
</dbReference>
<dbReference type="Pfam" id="PF11104">
    <property type="entry name" value="PilM_2"/>
    <property type="match status" value="1"/>
</dbReference>
<feature type="domain" description="SHS2" evidence="1">
    <location>
        <begin position="10"/>
        <end position="184"/>
    </location>
</feature>
<evidence type="ECO:0000313" key="2">
    <source>
        <dbReference type="EMBL" id="OGH85886.1"/>
    </source>
</evidence>
<dbReference type="EMBL" id="MFQW01000035">
    <property type="protein sequence ID" value="OGH85886.1"/>
    <property type="molecule type" value="Genomic_DNA"/>
</dbReference>
<dbReference type="InterPro" id="IPR050696">
    <property type="entry name" value="FtsA/MreB"/>
</dbReference>
<dbReference type="Gene3D" id="3.30.1490.300">
    <property type="match status" value="1"/>
</dbReference>
<comment type="caution">
    <text evidence="2">The sequence shown here is derived from an EMBL/GenBank/DDBJ whole genome shotgun (WGS) entry which is preliminary data.</text>
</comment>
<dbReference type="PANTHER" id="PTHR32432">
    <property type="entry name" value="CELL DIVISION PROTEIN FTSA-RELATED"/>
    <property type="match status" value="1"/>
</dbReference>
<dbReference type="Proteomes" id="UP000178349">
    <property type="component" value="Unassembled WGS sequence"/>
</dbReference>
<dbReference type="AlphaFoldDB" id="A0A1F6NPG2"/>
<organism evidence="2 3">
    <name type="scientific">Candidatus Magasanikbacteria bacterium RIFOXYC12_FULL_33_11</name>
    <dbReference type="NCBI Taxonomy" id="1798701"/>
    <lineage>
        <taxon>Bacteria</taxon>
        <taxon>Candidatus Magasanikiibacteriota</taxon>
    </lineage>
</organism>
<dbReference type="Gene3D" id="3.30.420.40">
    <property type="match status" value="2"/>
</dbReference>
<accession>A0A1F6NPG2</accession>
<dbReference type="NCBIfam" id="TIGR01175">
    <property type="entry name" value="pilM"/>
    <property type="match status" value="1"/>
</dbReference>
<name>A0A1F6NPG2_9BACT</name>
<evidence type="ECO:0000313" key="3">
    <source>
        <dbReference type="Proteomes" id="UP000178349"/>
    </source>
</evidence>
<gene>
    <name evidence="2" type="ORF">A2493_02460</name>
</gene>
<protein>
    <recommendedName>
        <fullName evidence="1">SHS2 domain-containing protein</fullName>
    </recommendedName>
</protein>
<dbReference type="SUPFAM" id="SSF53067">
    <property type="entry name" value="Actin-like ATPase domain"/>
    <property type="match status" value="2"/>
</dbReference>
<dbReference type="PIRSF" id="PIRSF019169">
    <property type="entry name" value="PilM"/>
    <property type="match status" value="1"/>
</dbReference>
<dbReference type="InterPro" id="IPR043129">
    <property type="entry name" value="ATPase_NBD"/>
</dbReference>
<proteinExistence type="predicted"/>
<dbReference type="InterPro" id="IPR005883">
    <property type="entry name" value="PilM"/>
</dbReference>
<evidence type="ECO:0000259" key="1">
    <source>
        <dbReference type="SMART" id="SM00842"/>
    </source>
</evidence>
<sequence length="366" mass="41203">MFSANPFPGAFGLDISDLSIKLVQLENVSHENSEPSFNIKNVRNISLPPGLIINGEIMAEAQVVHYIQKLLKGSTKKEKPIKSPWVIINLPEIHTFVKLIIINKNIDEIIQDDIEIEAQKYIPFEEKDGRYLDWEAIPTQEGKTKIVLAAATKTITDSYISLIEKAGLNILAIDLESIAISRAMVTAEKKYENEARAILDIGGTRSSIIIYDNETLQFSSTINYSGELLTTALSQKLSLTHEQAEKEKIENGLEYKDKNKAWLTLMGQTKKFVEQIQKDIYFYYSHFPETNKITHITMCGGGSILKGLDKILTKELNIECKTGRTWKNLNSKKMINIPYEESIKYSVAIGLALRAADNPFTKSDSI</sequence>
<dbReference type="PANTHER" id="PTHR32432:SF3">
    <property type="entry name" value="ETHANOLAMINE UTILIZATION PROTEIN EUTJ"/>
    <property type="match status" value="1"/>
</dbReference>
<reference evidence="2 3" key="1">
    <citation type="journal article" date="2016" name="Nat. Commun.">
        <title>Thousands of microbial genomes shed light on interconnected biogeochemical processes in an aquifer system.</title>
        <authorList>
            <person name="Anantharaman K."/>
            <person name="Brown C.T."/>
            <person name="Hug L.A."/>
            <person name="Sharon I."/>
            <person name="Castelle C.J."/>
            <person name="Probst A.J."/>
            <person name="Thomas B.C."/>
            <person name="Singh A."/>
            <person name="Wilkins M.J."/>
            <person name="Karaoz U."/>
            <person name="Brodie E.L."/>
            <person name="Williams K.H."/>
            <person name="Hubbard S.S."/>
            <person name="Banfield J.F."/>
        </authorList>
    </citation>
    <scope>NUCLEOTIDE SEQUENCE [LARGE SCALE GENOMIC DNA]</scope>
</reference>
<dbReference type="GO" id="GO:0051301">
    <property type="term" value="P:cell division"/>
    <property type="evidence" value="ECO:0007669"/>
    <property type="project" value="InterPro"/>
</dbReference>
<dbReference type="SMART" id="SM00842">
    <property type="entry name" value="FtsA"/>
    <property type="match status" value="1"/>
</dbReference>
<dbReference type="InterPro" id="IPR003494">
    <property type="entry name" value="SHS2_FtsA"/>
</dbReference>